<feature type="compositionally biased region" description="Pro residues" evidence="1">
    <location>
        <begin position="25"/>
        <end position="41"/>
    </location>
</feature>
<dbReference type="AlphaFoldDB" id="A0AAW2JG67"/>
<protein>
    <submittedName>
        <fullName evidence="2">Uncharacterized protein</fullName>
    </submittedName>
</protein>
<sequence length="71" mass="7160">MMSTSAPPPPGRGRRGQGRVRGPGRGPPIPPRAEPANPTPITPSLEAISQSPLIHADLSAVRSDAAGATSS</sequence>
<feature type="region of interest" description="Disordered" evidence="1">
    <location>
        <begin position="1"/>
        <end position="50"/>
    </location>
</feature>
<feature type="compositionally biased region" description="Pro residues" evidence="1">
    <location>
        <begin position="1"/>
        <end position="11"/>
    </location>
</feature>
<name>A0AAW2JG67_9LAMI</name>
<gene>
    <name evidence="2" type="ORF">Sangu_3242300</name>
</gene>
<reference evidence="2" key="1">
    <citation type="submission" date="2020-06" db="EMBL/GenBank/DDBJ databases">
        <authorList>
            <person name="Li T."/>
            <person name="Hu X."/>
            <person name="Zhang T."/>
            <person name="Song X."/>
            <person name="Zhang H."/>
            <person name="Dai N."/>
            <person name="Sheng W."/>
            <person name="Hou X."/>
            <person name="Wei L."/>
        </authorList>
    </citation>
    <scope>NUCLEOTIDE SEQUENCE</scope>
    <source>
        <strain evidence="2">G01</strain>
        <tissue evidence="2">Leaf</tissue>
    </source>
</reference>
<proteinExistence type="predicted"/>
<reference evidence="2" key="2">
    <citation type="journal article" date="2024" name="Plant">
        <title>Genomic evolution and insights into agronomic trait innovations of Sesamum species.</title>
        <authorList>
            <person name="Miao H."/>
            <person name="Wang L."/>
            <person name="Qu L."/>
            <person name="Liu H."/>
            <person name="Sun Y."/>
            <person name="Le M."/>
            <person name="Wang Q."/>
            <person name="Wei S."/>
            <person name="Zheng Y."/>
            <person name="Lin W."/>
            <person name="Duan Y."/>
            <person name="Cao H."/>
            <person name="Xiong S."/>
            <person name="Wang X."/>
            <person name="Wei L."/>
            <person name="Li C."/>
            <person name="Ma Q."/>
            <person name="Ju M."/>
            <person name="Zhao R."/>
            <person name="Li G."/>
            <person name="Mu C."/>
            <person name="Tian Q."/>
            <person name="Mei H."/>
            <person name="Zhang T."/>
            <person name="Gao T."/>
            <person name="Zhang H."/>
        </authorList>
    </citation>
    <scope>NUCLEOTIDE SEQUENCE</scope>
    <source>
        <strain evidence="2">G01</strain>
    </source>
</reference>
<organism evidence="2">
    <name type="scientific">Sesamum angustifolium</name>
    <dbReference type="NCBI Taxonomy" id="2727405"/>
    <lineage>
        <taxon>Eukaryota</taxon>
        <taxon>Viridiplantae</taxon>
        <taxon>Streptophyta</taxon>
        <taxon>Embryophyta</taxon>
        <taxon>Tracheophyta</taxon>
        <taxon>Spermatophyta</taxon>
        <taxon>Magnoliopsida</taxon>
        <taxon>eudicotyledons</taxon>
        <taxon>Gunneridae</taxon>
        <taxon>Pentapetalae</taxon>
        <taxon>asterids</taxon>
        <taxon>lamiids</taxon>
        <taxon>Lamiales</taxon>
        <taxon>Pedaliaceae</taxon>
        <taxon>Sesamum</taxon>
    </lineage>
</organism>
<dbReference type="EMBL" id="JACGWK010001062">
    <property type="protein sequence ID" value="KAL0293226.1"/>
    <property type="molecule type" value="Genomic_DNA"/>
</dbReference>
<evidence type="ECO:0000313" key="2">
    <source>
        <dbReference type="EMBL" id="KAL0293226.1"/>
    </source>
</evidence>
<accession>A0AAW2JG67</accession>
<evidence type="ECO:0000256" key="1">
    <source>
        <dbReference type="SAM" id="MobiDB-lite"/>
    </source>
</evidence>
<comment type="caution">
    <text evidence="2">The sequence shown here is derived from an EMBL/GenBank/DDBJ whole genome shotgun (WGS) entry which is preliminary data.</text>
</comment>